<evidence type="ECO:0008006" key="3">
    <source>
        <dbReference type="Google" id="ProtNLM"/>
    </source>
</evidence>
<name>A0A0K2G9E8_NITMO</name>
<dbReference type="KEGG" id="nmv:NITMOv2_1048"/>
<dbReference type="RefSeq" id="WP_202967315.1">
    <property type="nucleotide sequence ID" value="NZ_CP011801.1"/>
</dbReference>
<sequence length="130" mass="14573">MMPLRYHEAAEEELLNEIGYLELQANGLGRRFFSEIRRAESRIAQFPESSEEVMKKTTTTRYDIAEHLRTPEDMVAYLEACLEEAGGDAAFIAKALGDIARAKGMAKMARDAGMSCESLYNCTKNDPRTS</sequence>
<protein>
    <recommendedName>
        <fullName evidence="3">Addiction module antidote protein</fullName>
    </recommendedName>
</protein>
<dbReference type="PANTHER" id="PTHR40275">
    <property type="entry name" value="SSL7038 PROTEIN"/>
    <property type="match status" value="1"/>
</dbReference>
<dbReference type="PATRIC" id="fig|42253.5.peg.1031"/>
<dbReference type="InterPro" id="IPR014057">
    <property type="entry name" value="HI1420"/>
</dbReference>
<dbReference type="Proteomes" id="UP000069205">
    <property type="component" value="Chromosome"/>
</dbReference>
<dbReference type="Pfam" id="PF21716">
    <property type="entry name" value="dnstrm_HI1420"/>
    <property type="match status" value="1"/>
</dbReference>
<dbReference type="AlphaFoldDB" id="A0A0K2G9E8"/>
<evidence type="ECO:0000313" key="1">
    <source>
        <dbReference type="EMBL" id="ALA57479.1"/>
    </source>
</evidence>
<dbReference type="NCBIfam" id="TIGR02684">
    <property type="entry name" value="dnstrm_HI1420"/>
    <property type="match status" value="1"/>
</dbReference>
<dbReference type="PANTHER" id="PTHR40275:SF1">
    <property type="entry name" value="SSL7038 PROTEIN"/>
    <property type="match status" value="1"/>
</dbReference>
<dbReference type="EMBL" id="CP011801">
    <property type="protein sequence ID" value="ALA57479.1"/>
    <property type="molecule type" value="Genomic_DNA"/>
</dbReference>
<evidence type="ECO:0000313" key="2">
    <source>
        <dbReference type="Proteomes" id="UP000069205"/>
    </source>
</evidence>
<proteinExistence type="predicted"/>
<keyword evidence="2" id="KW-1185">Reference proteome</keyword>
<gene>
    <name evidence="1" type="ORF">NITMOv2_1048</name>
</gene>
<accession>A0A0K2G9E8</accession>
<dbReference type="STRING" id="42253.NITMOv2_1048"/>
<organism evidence="1 2">
    <name type="scientific">Nitrospira moscoviensis</name>
    <dbReference type="NCBI Taxonomy" id="42253"/>
    <lineage>
        <taxon>Bacteria</taxon>
        <taxon>Pseudomonadati</taxon>
        <taxon>Nitrospirota</taxon>
        <taxon>Nitrospiria</taxon>
        <taxon>Nitrospirales</taxon>
        <taxon>Nitrospiraceae</taxon>
        <taxon>Nitrospira</taxon>
    </lineage>
</organism>
<reference evidence="1 2" key="1">
    <citation type="journal article" date="2015" name="Proc. Natl. Acad. Sci. U.S.A.">
        <title>Expanded metabolic versatility of ubiquitous nitrite-oxidizing bacteria from the genus Nitrospira.</title>
        <authorList>
            <person name="Koch H."/>
            <person name="Lucker S."/>
            <person name="Albertsen M."/>
            <person name="Kitzinger K."/>
            <person name="Herbold C."/>
            <person name="Spieck E."/>
            <person name="Nielsen P.H."/>
            <person name="Wagner M."/>
            <person name="Daims H."/>
        </authorList>
    </citation>
    <scope>NUCLEOTIDE SEQUENCE [LARGE SCALE GENOMIC DNA]</scope>
    <source>
        <strain evidence="1 2">NSP M-1</strain>
    </source>
</reference>